<gene>
    <name evidence="3" type="ORF">C1I91_24895</name>
</gene>
<keyword evidence="1" id="KW-0472">Membrane</keyword>
<dbReference type="InterPro" id="IPR035965">
    <property type="entry name" value="PAS-like_dom_sf"/>
</dbReference>
<feature type="transmembrane region" description="Helical" evidence="1">
    <location>
        <begin position="149"/>
        <end position="170"/>
    </location>
</feature>
<dbReference type="Gene3D" id="3.30.450.20">
    <property type="entry name" value="PAS domain"/>
    <property type="match status" value="1"/>
</dbReference>
<dbReference type="KEGG" id="cmah:C1I91_24895"/>
<dbReference type="NCBIfam" id="TIGR00229">
    <property type="entry name" value="sensory_box"/>
    <property type="match status" value="1"/>
</dbReference>
<dbReference type="SUPFAM" id="SSF55785">
    <property type="entry name" value="PYP-like sensor domain (PAS domain)"/>
    <property type="match status" value="1"/>
</dbReference>
<name>A0A3R5QX00_9CLOT</name>
<feature type="transmembrane region" description="Helical" evidence="1">
    <location>
        <begin position="77"/>
        <end position="97"/>
    </location>
</feature>
<evidence type="ECO:0000259" key="2">
    <source>
        <dbReference type="PROSITE" id="PS50112"/>
    </source>
</evidence>
<dbReference type="Proteomes" id="UP000286268">
    <property type="component" value="Chromosome"/>
</dbReference>
<dbReference type="InterPro" id="IPR000014">
    <property type="entry name" value="PAS"/>
</dbReference>
<dbReference type="InterPro" id="IPR013767">
    <property type="entry name" value="PAS_fold"/>
</dbReference>
<feature type="transmembrane region" description="Helical" evidence="1">
    <location>
        <begin position="49"/>
        <end position="70"/>
    </location>
</feature>
<feature type="transmembrane region" description="Helical" evidence="1">
    <location>
        <begin position="20"/>
        <end position="37"/>
    </location>
</feature>
<dbReference type="CDD" id="cd00130">
    <property type="entry name" value="PAS"/>
    <property type="match status" value="1"/>
</dbReference>
<feature type="transmembrane region" description="Helical" evidence="1">
    <location>
        <begin position="234"/>
        <end position="259"/>
    </location>
</feature>
<dbReference type="SMART" id="SM00091">
    <property type="entry name" value="PAS"/>
    <property type="match status" value="1"/>
</dbReference>
<feature type="transmembrane region" description="Helical" evidence="1">
    <location>
        <begin position="212"/>
        <end position="228"/>
    </location>
</feature>
<evidence type="ECO:0000313" key="3">
    <source>
        <dbReference type="EMBL" id="QAA34608.1"/>
    </source>
</evidence>
<proteinExistence type="predicted"/>
<dbReference type="Pfam" id="PF00989">
    <property type="entry name" value="PAS"/>
    <property type="match status" value="1"/>
</dbReference>
<dbReference type="RefSeq" id="WP_128215322.1">
    <property type="nucleotide sequence ID" value="NZ_CP025746.1"/>
</dbReference>
<sequence>MDSLIDKYRKISKYVGLQDMLMILLTIAFVISISIFNKYKDYNFSEVFISIRLLIIFAALICIYLCFLYISQEDNIMFLTVCFSIVYFCFEFMFRAVLLRLNINNVNNILEMSNIKYPFVFGPILRPLMILLSIKFSKYKFTPTMKKSILILVVAFFLGGGTVLVDIYVLLPNFVYLSEQRIIVTIIDTVLVNVIALIVCMACNKDKYSHKVVYYLILPVFAKSYSFFSSGNKSIYMIGSEVIILFILVMHIANIGLLWSKRVREAYSGITQQDIEVVARNEFANREVEEQENECIKENDLRNMSDFIQSYFLIEENIKDMLFIVDIEGKISYASKSFFSLTGFNEDEIIGTSFFTITHPEDIIKAKLLISLKKNDIVPIVHRIKQNNGKYIWTESIADLIFENDNITGKIIVARDISYKNL</sequence>
<dbReference type="OrthoDB" id="9779002at2"/>
<keyword evidence="1" id="KW-1133">Transmembrane helix</keyword>
<evidence type="ECO:0000256" key="1">
    <source>
        <dbReference type="SAM" id="Phobius"/>
    </source>
</evidence>
<protein>
    <recommendedName>
        <fullName evidence="2">PAS domain-containing protein</fullName>
    </recommendedName>
</protein>
<feature type="domain" description="PAS" evidence="2">
    <location>
        <begin position="313"/>
        <end position="362"/>
    </location>
</feature>
<accession>A0A3R5QX00</accession>
<dbReference type="PROSITE" id="PS50112">
    <property type="entry name" value="PAS"/>
    <property type="match status" value="1"/>
</dbReference>
<organism evidence="3 4">
    <name type="scientific">Clostridium manihotivorum</name>
    <dbReference type="NCBI Taxonomy" id="2320868"/>
    <lineage>
        <taxon>Bacteria</taxon>
        <taxon>Bacillati</taxon>
        <taxon>Bacillota</taxon>
        <taxon>Clostridia</taxon>
        <taxon>Eubacteriales</taxon>
        <taxon>Clostridiaceae</taxon>
        <taxon>Clostridium</taxon>
    </lineage>
</organism>
<evidence type="ECO:0000313" key="4">
    <source>
        <dbReference type="Proteomes" id="UP000286268"/>
    </source>
</evidence>
<dbReference type="AlphaFoldDB" id="A0A3R5QX00"/>
<dbReference type="EMBL" id="CP025746">
    <property type="protein sequence ID" value="QAA34608.1"/>
    <property type="molecule type" value="Genomic_DNA"/>
</dbReference>
<reference evidence="3 4" key="1">
    <citation type="submission" date="2018-01" db="EMBL/GenBank/DDBJ databases">
        <title>Genome Sequencing and Assembly of Anaerobacter polyendosporus strain CT4.</title>
        <authorList>
            <person name="Tachaapaikoon C."/>
            <person name="Sutheeworapong S."/>
            <person name="Jenjaroenpun P."/>
            <person name="Wongsurawat T."/>
            <person name="Nookeaw I."/>
            <person name="Cheawchanlertfa P."/>
            <person name="Kosugi A."/>
            <person name="Cheevadhanarak S."/>
            <person name="Ratanakhanokchai K."/>
        </authorList>
    </citation>
    <scope>NUCLEOTIDE SEQUENCE [LARGE SCALE GENOMIC DNA]</scope>
    <source>
        <strain evidence="3 4">CT4</strain>
    </source>
</reference>
<feature type="transmembrane region" description="Helical" evidence="1">
    <location>
        <begin position="182"/>
        <end position="200"/>
    </location>
</feature>
<keyword evidence="1" id="KW-0812">Transmembrane</keyword>
<keyword evidence="4" id="KW-1185">Reference proteome</keyword>